<protein>
    <submittedName>
        <fullName evidence="1">Uncharacterized protein</fullName>
    </submittedName>
</protein>
<comment type="caution">
    <text evidence="1">The sequence shown here is derived from an EMBL/GenBank/DDBJ whole genome shotgun (WGS) entry which is preliminary data.</text>
</comment>
<gene>
    <name evidence="1" type="ORF">AA04_17100</name>
</gene>
<name>A0A5V9P0X6_SALET</name>
<reference evidence="1" key="1">
    <citation type="submission" date="2018-08" db="EMBL/GenBank/DDBJ databases">
        <authorList>
            <consortium name="GenomeTrakr network: Whole genome sequencing for foodborne pathogen traceback"/>
        </authorList>
    </citation>
    <scope>NUCLEOTIDE SEQUENCE</scope>
    <source>
        <strain evidence="1">FSW0086</strain>
    </source>
</reference>
<dbReference type="EMBL" id="AAHGAG010000009">
    <property type="protein sequence ID" value="EBV6812670.1"/>
    <property type="molecule type" value="Genomic_DNA"/>
</dbReference>
<proteinExistence type="predicted"/>
<sequence length="92" mass="10281">MKKVSNAVCPQCSDTINVWFDLNVEVRYAVKPDGSLSRPAIVTDTTGESRFGLRCTSCDWSVHGEDDEIDNYDSIISRGAERAEKVQLSLKR</sequence>
<dbReference type="AlphaFoldDB" id="A0A5V9P0X6"/>
<evidence type="ECO:0000313" key="1">
    <source>
        <dbReference type="EMBL" id="EBV6812670.1"/>
    </source>
</evidence>
<accession>A0A5V9P0X6</accession>
<organism evidence="1">
    <name type="scientific">Salmonella enterica subsp. enterica serovar Mbandaka</name>
    <dbReference type="NCBI Taxonomy" id="192954"/>
    <lineage>
        <taxon>Bacteria</taxon>
        <taxon>Pseudomonadati</taxon>
        <taxon>Pseudomonadota</taxon>
        <taxon>Gammaproteobacteria</taxon>
        <taxon>Enterobacterales</taxon>
        <taxon>Enterobacteriaceae</taxon>
        <taxon>Salmonella</taxon>
    </lineage>
</organism>